<dbReference type="PROSITE" id="PS50902">
    <property type="entry name" value="FLAVODOXIN_LIKE"/>
    <property type="match status" value="1"/>
</dbReference>
<dbReference type="AlphaFoldDB" id="A0A7C4W613"/>
<proteinExistence type="predicted"/>
<dbReference type="SUPFAM" id="SSF52218">
    <property type="entry name" value="Flavoproteins"/>
    <property type="match status" value="1"/>
</dbReference>
<accession>A0A7C4W613</accession>
<protein>
    <submittedName>
        <fullName evidence="3">Flavodoxin</fullName>
    </submittedName>
</protein>
<comment type="caution">
    <text evidence="3">The sequence shown here is derived from an EMBL/GenBank/DDBJ whole genome shotgun (WGS) entry which is preliminary data.</text>
</comment>
<dbReference type="PROSITE" id="PS00201">
    <property type="entry name" value="FLAVODOXIN"/>
    <property type="match status" value="1"/>
</dbReference>
<evidence type="ECO:0000313" key="3">
    <source>
        <dbReference type="EMBL" id="HGU42012.1"/>
    </source>
</evidence>
<dbReference type="Gene3D" id="3.40.50.360">
    <property type="match status" value="1"/>
</dbReference>
<evidence type="ECO:0000313" key="2">
    <source>
        <dbReference type="EMBL" id="HGQ77146.1"/>
    </source>
</evidence>
<name>A0A7C4W613_FERPE</name>
<dbReference type="GO" id="GO:0009055">
    <property type="term" value="F:electron transfer activity"/>
    <property type="evidence" value="ECO:0007669"/>
    <property type="project" value="InterPro"/>
</dbReference>
<feature type="domain" description="Flavodoxin-like" evidence="1">
    <location>
        <begin position="3"/>
        <end position="163"/>
    </location>
</feature>
<dbReference type="InterPro" id="IPR001226">
    <property type="entry name" value="Flavodoxin_CS"/>
</dbReference>
<dbReference type="GO" id="GO:0010181">
    <property type="term" value="F:FMN binding"/>
    <property type="evidence" value="ECO:0007669"/>
    <property type="project" value="InterPro"/>
</dbReference>
<dbReference type="PANTHER" id="PTHR39201:SF1">
    <property type="entry name" value="FLAVODOXIN-LIKE DOMAIN-CONTAINING PROTEIN"/>
    <property type="match status" value="1"/>
</dbReference>
<organism evidence="3">
    <name type="scientific">Fervidobacterium pennivorans</name>
    <dbReference type="NCBI Taxonomy" id="93466"/>
    <lineage>
        <taxon>Bacteria</taxon>
        <taxon>Thermotogati</taxon>
        <taxon>Thermotogota</taxon>
        <taxon>Thermotogae</taxon>
        <taxon>Thermotogales</taxon>
        <taxon>Fervidobacteriaceae</taxon>
        <taxon>Fervidobacterium</taxon>
    </lineage>
</organism>
<dbReference type="InterPro" id="IPR029039">
    <property type="entry name" value="Flavoprotein-like_sf"/>
</dbReference>
<sequence length="164" mass="18313">MKSIVIYYSLEGHTKLVAQLLAKELKAEVLELKLAKPFPTRGFSKFFWCGKSAVFNEKPELKTKIPSLKDYNIIVIGTPVWAGKCASPINSLLVSITKDQQIKGKKIAVLVTNGGGSISKCVKQIQKTLTGNEFLEPLHFVNPSKDKEEEIVKKIRDWVQAINN</sequence>
<reference evidence="3" key="1">
    <citation type="journal article" date="2020" name="mSystems">
        <title>Genome- and Community-Level Interaction Insights into Carbon Utilization and Element Cycling Functions of Hydrothermarchaeota in Hydrothermal Sediment.</title>
        <authorList>
            <person name="Zhou Z."/>
            <person name="Liu Y."/>
            <person name="Xu W."/>
            <person name="Pan J."/>
            <person name="Luo Z.H."/>
            <person name="Li M."/>
        </authorList>
    </citation>
    <scope>NUCLEOTIDE SEQUENCE [LARGE SCALE GENOMIC DNA]</scope>
    <source>
        <strain evidence="3">SpSt-604</strain>
        <strain evidence="2">SpSt-640</strain>
    </source>
</reference>
<dbReference type="Pfam" id="PF12682">
    <property type="entry name" value="Flavodoxin_4"/>
    <property type="match status" value="1"/>
</dbReference>
<dbReference type="EMBL" id="DSZT01000118">
    <property type="protein sequence ID" value="HGU42012.1"/>
    <property type="molecule type" value="Genomic_DNA"/>
</dbReference>
<dbReference type="EMBL" id="DTBH01000099">
    <property type="protein sequence ID" value="HGQ77146.1"/>
    <property type="molecule type" value="Genomic_DNA"/>
</dbReference>
<dbReference type="InterPro" id="IPR008254">
    <property type="entry name" value="Flavodoxin/NO_synth"/>
</dbReference>
<dbReference type="PANTHER" id="PTHR39201">
    <property type="entry name" value="EXPORTED PROTEIN-RELATED"/>
    <property type="match status" value="1"/>
</dbReference>
<evidence type="ECO:0000259" key="1">
    <source>
        <dbReference type="PROSITE" id="PS50902"/>
    </source>
</evidence>
<gene>
    <name evidence="3" type="ORF">ENT72_03700</name>
    <name evidence="2" type="ORF">ENU12_04390</name>
</gene>